<feature type="transmembrane region" description="Helical" evidence="2">
    <location>
        <begin position="240"/>
        <end position="265"/>
    </location>
</feature>
<keyword evidence="2" id="KW-0472">Membrane</keyword>
<comment type="similarity">
    <text evidence="1">Belongs to the sodium:galactoside symporter (TC 2.A.2) family.</text>
</comment>
<dbReference type="GO" id="GO:0005886">
    <property type="term" value="C:plasma membrane"/>
    <property type="evidence" value="ECO:0007669"/>
    <property type="project" value="TreeGrafter"/>
</dbReference>
<dbReference type="RefSeq" id="WP_276730354.1">
    <property type="nucleotide sequence ID" value="NZ_JAFKMR010000018.1"/>
</dbReference>
<feature type="transmembrane region" description="Helical" evidence="2">
    <location>
        <begin position="97"/>
        <end position="118"/>
    </location>
</feature>
<dbReference type="EMBL" id="JAFKMR010000018">
    <property type="protein sequence ID" value="MBN8744491.1"/>
    <property type="molecule type" value="Genomic_DNA"/>
</dbReference>
<reference evidence="3" key="1">
    <citation type="submission" date="2021-02" db="EMBL/GenBank/DDBJ databases">
        <title>Thiocyanate and organic carbon inputs drive convergent selection for specific autotrophic Afipia and Thiobacillus strains within complex microbiomes.</title>
        <authorList>
            <person name="Huddy R.J."/>
            <person name="Sachdeva R."/>
            <person name="Kadzinga F."/>
            <person name="Kantor R.S."/>
            <person name="Harrison S.T.L."/>
            <person name="Banfield J.F."/>
        </authorList>
    </citation>
    <scope>NUCLEOTIDE SEQUENCE</scope>
    <source>
        <strain evidence="3">SCN18_13_7_16_R3_B_64_19</strain>
    </source>
</reference>
<comment type="caution">
    <text evidence="3">The sequence shown here is derived from an EMBL/GenBank/DDBJ whole genome shotgun (WGS) entry which is preliminary data.</text>
</comment>
<feature type="transmembrane region" description="Helical" evidence="2">
    <location>
        <begin position="60"/>
        <end position="77"/>
    </location>
</feature>
<accession>A0A8I1MVH0</accession>
<feature type="transmembrane region" description="Helical" evidence="2">
    <location>
        <begin position="271"/>
        <end position="294"/>
    </location>
</feature>
<keyword evidence="2" id="KW-1133">Transmembrane helix</keyword>
<dbReference type="GO" id="GO:0015293">
    <property type="term" value="F:symporter activity"/>
    <property type="evidence" value="ECO:0007669"/>
    <property type="project" value="InterPro"/>
</dbReference>
<dbReference type="InterPro" id="IPR039672">
    <property type="entry name" value="MFS_2"/>
</dbReference>
<feature type="transmembrane region" description="Helical" evidence="2">
    <location>
        <begin position="173"/>
        <end position="204"/>
    </location>
</feature>
<evidence type="ECO:0000313" key="3">
    <source>
        <dbReference type="EMBL" id="MBN8744491.1"/>
    </source>
</evidence>
<dbReference type="SUPFAM" id="SSF103473">
    <property type="entry name" value="MFS general substrate transporter"/>
    <property type="match status" value="1"/>
</dbReference>
<feature type="transmembrane region" description="Helical" evidence="2">
    <location>
        <begin position="329"/>
        <end position="359"/>
    </location>
</feature>
<sequence length="446" mass="46925">MNAPPAVLPAAAAALTPAAAPLHALALLRYGAPSLAFAFVALPLYVYLPEHYATRYAVPLGYLGGVLLLTRFTDALFDPWLGRLADHLLRRGWAKPALLAACALMFAGFAALFALPALLPFAAGEWRFTLLFIAALLLTYLGFSAASIVHQAWGATLGADEAQLARTVAWREGLGLAGVLLAAVVPQLGGATALVAVFAVALILSLALLRRAPDPAPHHAVAHAKLHWRTLLAPLHNRRFVALLAVFVTSGIAAAIPATLVLFFIRDRLDAAALSGAYLFAYFAAAGLLVPIWLRAVRRWGAARCWLLGMGLAVAAFVWAALLQPGDRWGYALVVVLSGAALGPDLVMPPALLAGVIRAGGHGNRLEGSYFGVWNFATKLNLALAAGLALPLLALFGYRPGTLETGVLPPLVVAYCLLPSLLKLVSAGLLWQFFVRGRSGPAAFAS</sequence>
<dbReference type="Pfam" id="PF13347">
    <property type="entry name" value="MFS_2"/>
    <property type="match status" value="1"/>
</dbReference>
<feature type="transmembrane region" description="Helical" evidence="2">
    <location>
        <begin position="380"/>
        <end position="398"/>
    </location>
</feature>
<gene>
    <name evidence="3" type="ORF">J0I24_09310</name>
</gene>
<evidence type="ECO:0000256" key="1">
    <source>
        <dbReference type="ARBA" id="ARBA00009617"/>
    </source>
</evidence>
<feature type="transmembrane region" description="Helical" evidence="2">
    <location>
        <begin position="410"/>
        <end position="431"/>
    </location>
</feature>
<keyword evidence="2" id="KW-0812">Transmembrane</keyword>
<feature type="transmembrane region" description="Helical" evidence="2">
    <location>
        <begin position="31"/>
        <end position="48"/>
    </location>
</feature>
<proteinExistence type="inferred from homology"/>
<evidence type="ECO:0000256" key="2">
    <source>
        <dbReference type="SAM" id="Phobius"/>
    </source>
</evidence>
<dbReference type="PANTHER" id="PTHR11328">
    <property type="entry name" value="MAJOR FACILITATOR SUPERFAMILY DOMAIN-CONTAINING PROTEIN"/>
    <property type="match status" value="1"/>
</dbReference>
<dbReference type="InterPro" id="IPR036259">
    <property type="entry name" value="MFS_trans_sf"/>
</dbReference>
<protein>
    <submittedName>
        <fullName evidence="3">MFS transporter</fullName>
    </submittedName>
</protein>
<organism evidence="3 4">
    <name type="scientific">Thiomonas arsenitoxydans (strain DSM 22701 / CIP 110005 / 3As)</name>
    <dbReference type="NCBI Taxonomy" id="426114"/>
    <lineage>
        <taxon>Bacteria</taxon>
        <taxon>Pseudomonadati</taxon>
        <taxon>Pseudomonadota</taxon>
        <taxon>Betaproteobacteria</taxon>
        <taxon>Burkholderiales</taxon>
        <taxon>Thiomonas</taxon>
    </lineage>
</organism>
<dbReference type="AlphaFoldDB" id="A0A8I1MVH0"/>
<dbReference type="GO" id="GO:0008643">
    <property type="term" value="P:carbohydrate transport"/>
    <property type="evidence" value="ECO:0007669"/>
    <property type="project" value="InterPro"/>
</dbReference>
<evidence type="ECO:0000313" key="4">
    <source>
        <dbReference type="Proteomes" id="UP000664800"/>
    </source>
</evidence>
<dbReference type="Gene3D" id="1.20.1250.20">
    <property type="entry name" value="MFS general substrate transporter like domains"/>
    <property type="match status" value="1"/>
</dbReference>
<name>A0A8I1MVH0_THIA3</name>
<dbReference type="Proteomes" id="UP000664800">
    <property type="component" value="Unassembled WGS sequence"/>
</dbReference>
<feature type="transmembrane region" description="Helical" evidence="2">
    <location>
        <begin position="306"/>
        <end position="323"/>
    </location>
</feature>
<dbReference type="PANTHER" id="PTHR11328:SF24">
    <property type="entry name" value="MAJOR FACILITATOR SUPERFAMILY (MFS) PROFILE DOMAIN-CONTAINING PROTEIN"/>
    <property type="match status" value="1"/>
</dbReference>
<feature type="transmembrane region" description="Helical" evidence="2">
    <location>
        <begin position="130"/>
        <end position="153"/>
    </location>
</feature>